<dbReference type="EMBL" id="JACVVX010000008">
    <property type="protein sequence ID" value="MBD0416961.1"/>
    <property type="molecule type" value="Genomic_DNA"/>
</dbReference>
<evidence type="ECO:0000259" key="1">
    <source>
        <dbReference type="Pfam" id="PF01636"/>
    </source>
</evidence>
<name>A0A8J6PNS2_9HYPH</name>
<dbReference type="Proteomes" id="UP000643405">
    <property type="component" value="Unassembled WGS sequence"/>
</dbReference>
<evidence type="ECO:0000313" key="2">
    <source>
        <dbReference type="EMBL" id="MBD0416961.1"/>
    </source>
</evidence>
<sequence>MGNGMVDELVAAHTPQERIVHALAAMPEFHGVQASIGAVVPSIAMPMHLGLDSVSAPVSFSDGRPGVFAKAFRAGALAPYSVPDAAAAARVAGEAQIAPRLMAADASSDVLVFDLLGSDWRMALASDMRKPDVKSAVLAAKKAWHQQAKLSKTVSPFEVLRDYAARLEPHLDPKGRRPIPFKGAIPFNAAMQWISRIEGALSASGTDLGPIHGENAVSNIMIGPEASIRLVDFDRAVNADPIFDLGSLCLEFCRTDKQRMEAVEIYAGRPNQAMLARVKLYGIVDDFLWACWALLAETSHDMVGPEWLKYASNRLIRMNYHLQTFDMRHLLATA</sequence>
<proteinExistence type="predicted"/>
<evidence type="ECO:0000313" key="3">
    <source>
        <dbReference type="Proteomes" id="UP000643405"/>
    </source>
</evidence>
<comment type="caution">
    <text evidence="2">The sequence shown here is derived from an EMBL/GenBank/DDBJ whole genome shotgun (WGS) entry which is preliminary data.</text>
</comment>
<dbReference type="RefSeq" id="WP_188166398.1">
    <property type="nucleotide sequence ID" value="NZ_JACVVX010000008.1"/>
</dbReference>
<dbReference type="InterPro" id="IPR002575">
    <property type="entry name" value="Aminoglycoside_PTrfase"/>
</dbReference>
<gene>
    <name evidence="2" type="ORF">ICI42_20120</name>
</gene>
<reference evidence="2" key="1">
    <citation type="submission" date="2020-09" db="EMBL/GenBank/DDBJ databases">
        <title>Genome seq and assembly of Tianweitania sp.</title>
        <authorList>
            <person name="Chhetri G."/>
        </authorList>
    </citation>
    <scope>NUCLEOTIDE SEQUENCE</scope>
    <source>
        <strain evidence="2">Rool2</strain>
    </source>
</reference>
<protein>
    <submittedName>
        <fullName evidence="2">Phosphotransferase</fullName>
    </submittedName>
</protein>
<accession>A0A8J6PNS2</accession>
<organism evidence="2 3">
    <name type="scientific">Oryzicola mucosus</name>
    <dbReference type="NCBI Taxonomy" id="2767425"/>
    <lineage>
        <taxon>Bacteria</taxon>
        <taxon>Pseudomonadati</taxon>
        <taxon>Pseudomonadota</taxon>
        <taxon>Alphaproteobacteria</taxon>
        <taxon>Hyphomicrobiales</taxon>
        <taxon>Phyllobacteriaceae</taxon>
        <taxon>Oryzicola</taxon>
    </lineage>
</organism>
<dbReference type="InterPro" id="IPR011009">
    <property type="entry name" value="Kinase-like_dom_sf"/>
</dbReference>
<keyword evidence="3" id="KW-1185">Reference proteome</keyword>
<dbReference type="SUPFAM" id="SSF56112">
    <property type="entry name" value="Protein kinase-like (PK-like)"/>
    <property type="match status" value="1"/>
</dbReference>
<dbReference type="Gene3D" id="3.90.1200.10">
    <property type="match status" value="1"/>
</dbReference>
<dbReference type="AlphaFoldDB" id="A0A8J6PNS2"/>
<dbReference type="Pfam" id="PF01636">
    <property type="entry name" value="APH"/>
    <property type="match status" value="1"/>
</dbReference>
<feature type="domain" description="Aminoglycoside phosphotransferase" evidence="1">
    <location>
        <begin position="87"/>
        <end position="259"/>
    </location>
</feature>